<dbReference type="InterPro" id="IPR023635">
    <property type="entry name" value="Peptide_deformylase"/>
</dbReference>
<dbReference type="PIRSF" id="PIRSF004749">
    <property type="entry name" value="Pep_def"/>
    <property type="match status" value="1"/>
</dbReference>
<dbReference type="Proteomes" id="UP001174909">
    <property type="component" value="Unassembled WGS sequence"/>
</dbReference>
<keyword evidence="3" id="KW-0648">Protein biosynthesis</keyword>
<name>A0AA35QWI1_GEOBA</name>
<organism evidence="5 6">
    <name type="scientific">Geodia barretti</name>
    <name type="common">Barrett's horny sponge</name>
    <dbReference type="NCBI Taxonomy" id="519541"/>
    <lineage>
        <taxon>Eukaryota</taxon>
        <taxon>Metazoa</taxon>
        <taxon>Porifera</taxon>
        <taxon>Demospongiae</taxon>
        <taxon>Heteroscleromorpha</taxon>
        <taxon>Tetractinellida</taxon>
        <taxon>Astrophorina</taxon>
        <taxon>Geodiidae</taxon>
        <taxon>Geodia</taxon>
    </lineage>
</organism>
<dbReference type="GO" id="GO:0042586">
    <property type="term" value="F:peptide deformylase activity"/>
    <property type="evidence" value="ECO:0007669"/>
    <property type="project" value="UniProtKB-EC"/>
</dbReference>
<dbReference type="Gene3D" id="3.90.45.10">
    <property type="entry name" value="Peptide deformylase"/>
    <property type="match status" value="1"/>
</dbReference>
<dbReference type="PRINTS" id="PR01576">
    <property type="entry name" value="PDEFORMYLASE"/>
</dbReference>
<keyword evidence="3" id="KW-0479">Metal-binding</keyword>
<dbReference type="EC" id="3.5.1.88" evidence="2 3"/>
<dbReference type="CDD" id="cd00487">
    <property type="entry name" value="Pep_deformylase"/>
    <property type="match status" value="1"/>
</dbReference>
<dbReference type="EMBL" id="CASHTH010000228">
    <property type="protein sequence ID" value="CAI7994776.1"/>
    <property type="molecule type" value="Genomic_DNA"/>
</dbReference>
<sequence length="199" mass="22079">MPNRKRKPKNTPASDVSGEDDVVLRETAPLQLRYYGDPVLRKRAEPVVDITEAERQIAVQMLETLYATGNGIGLAATQVGVLKRLIIVDIGEDDDETYEPLVLFNPEILSAEGEAFADEGCLSIPDVTAEVKRAEKIVVEGIDVQSEFVRIEADGLLARVLLHEVDHLNGVLFIDRISGLKRQLLKDELLRIQQAERPA</sequence>
<dbReference type="SUPFAM" id="SSF56420">
    <property type="entry name" value="Peptide deformylase"/>
    <property type="match status" value="1"/>
</dbReference>
<dbReference type="NCBIfam" id="NF001159">
    <property type="entry name" value="PRK00150.1-3"/>
    <property type="match status" value="1"/>
</dbReference>
<evidence type="ECO:0000256" key="1">
    <source>
        <dbReference type="ARBA" id="ARBA00010759"/>
    </source>
</evidence>
<dbReference type="Pfam" id="PF01327">
    <property type="entry name" value="Pep_deformylase"/>
    <property type="match status" value="1"/>
</dbReference>
<proteinExistence type="inferred from homology"/>
<dbReference type="PANTHER" id="PTHR10458:SF22">
    <property type="entry name" value="PEPTIDE DEFORMYLASE"/>
    <property type="match status" value="1"/>
</dbReference>
<accession>A0AA35QWI1</accession>
<dbReference type="PANTHER" id="PTHR10458">
    <property type="entry name" value="PEPTIDE DEFORMYLASE"/>
    <property type="match status" value="1"/>
</dbReference>
<comment type="function">
    <text evidence="3">Removes the formyl group from the N-terminal Met of newly synthesized proteins.</text>
</comment>
<evidence type="ECO:0000256" key="4">
    <source>
        <dbReference type="SAM" id="MobiDB-lite"/>
    </source>
</evidence>
<gene>
    <name evidence="5" type="ORF">GBAR_LOCUS1551</name>
</gene>
<keyword evidence="3" id="KW-0378">Hydrolase</keyword>
<dbReference type="InterPro" id="IPR036821">
    <property type="entry name" value="Peptide_deformylase_sf"/>
</dbReference>
<comment type="catalytic activity">
    <reaction evidence="3">
        <text>N-terminal N-formyl-L-methionyl-[peptide] + H2O = N-terminal L-methionyl-[peptide] + formate</text>
        <dbReference type="Rhea" id="RHEA:24420"/>
        <dbReference type="Rhea" id="RHEA-COMP:10639"/>
        <dbReference type="Rhea" id="RHEA-COMP:10640"/>
        <dbReference type="ChEBI" id="CHEBI:15377"/>
        <dbReference type="ChEBI" id="CHEBI:15740"/>
        <dbReference type="ChEBI" id="CHEBI:49298"/>
        <dbReference type="ChEBI" id="CHEBI:64731"/>
        <dbReference type="EC" id="3.5.1.88"/>
    </reaction>
</comment>
<dbReference type="NCBIfam" id="TIGR00079">
    <property type="entry name" value="pept_deformyl"/>
    <property type="match status" value="1"/>
</dbReference>
<dbReference type="GO" id="GO:0046872">
    <property type="term" value="F:metal ion binding"/>
    <property type="evidence" value="ECO:0007669"/>
    <property type="project" value="UniProtKB-KW"/>
</dbReference>
<dbReference type="HAMAP" id="MF_00163">
    <property type="entry name" value="Pep_deformylase"/>
    <property type="match status" value="1"/>
</dbReference>
<comment type="similarity">
    <text evidence="1 3">Belongs to the polypeptide deformylase family.</text>
</comment>
<evidence type="ECO:0000256" key="2">
    <source>
        <dbReference type="ARBA" id="ARBA00012175"/>
    </source>
</evidence>
<evidence type="ECO:0000313" key="6">
    <source>
        <dbReference type="Proteomes" id="UP001174909"/>
    </source>
</evidence>
<dbReference type="AlphaFoldDB" id="A0AA35QWI1"/>
<dbReference type="GO" id="GO:0006412">
    <property type="term" value="P:translation"/>
    <property type="evidence" value="ECO:0007669"/>
    <property type="project" value="UniProtKB-KW"/>
</dbReference>
<protein>
    <recommendedName>
        <fullName evidence="2 3">Peptide deformylase</fullName>
        <ecNumber evidence="2 3">3.5.1.88</ecNumber>
    </recommendedName>
</protein>
<feature type="region of interest" description="Disordered" evidence="4">
    <location>
        <begin position="1"/>
        <end position="20"/>
    </location>
</feature>
<comment type="caution">
    <text evidence="5">The sequence shown here is derived from an EMBL/GenBank/DDBJ whole genome shotgun (WGS) entry which is preliminary data.</text>
</comment>
<reference evidence="5" key="1">
    <citation type="submission" date="2023-03" db="EMBL/GenBank/DDBJ databases">
        <authorList>
            <person name="Steffen K."/>
            <person name="Cardenas P."/>
        </authorList>
    </citation>
    <scope>NUCLEOTIDE SEQUENCE</scope>
</reference>
<evidence type="ECO:0000313" key="5">
    <source>
        <dbReference type="EMBL" id="CAI7994776.1"/>
    </source>
</evidence>
<keyword evidence="6" id="KW-1185">Reference proteome</keyword>
<evidence type="ECO:0000256" key="3">
    <source>
        <dbReference type="RuleBase" id="RU362111"/>
    </source>
</evidence>